<evidence type="ECO:0000256" key="4">
    <source>
        <dbReference type="ARBA" id="ARBA00023239"/>
    </source>
</evidence>
<evidence type="ECO:0000256" key="3">
    <source>
        <dbReference type="ARBA" id="ARBA00022842"/>
    </source>
</evidence>
<dbReference type="GO" id="GO:0010333">
    <property type="term" value="F:terpene synthase activity"/>
    <property type="evidence" value="ECO:0000318"/>
    <property type="project" value="GO_Central"/>
</dbReference>
<evidence type="ECO:0000256" key="2">
    <source>
        <dbReference type="ARBA" id="ARBA00022723"/>
    </source>
</evidence>
<sequence>MPNFSMDHQENSCATRKQDTQFTKIENRCSAYYRPNRWTHEFVQSLGNHLVERAKKTTIAINIWNVPESFRDEEGNFKVKISNSNDVQGMLSLYEASHLTFEGESLWEAKPFSRTYLMNLLKQGIETEVAKEVRACKARFQHGSVTRKKELQEVSRWWKDIGLASKLNFASDRLVESVLWMLGMFPEPQFANCRKELTNVGKLITIINDVYDVYGTLDDYSSSQMLLRDYMILCFPAFFNTVNVMTYDIFKERDIKCLPHLTTNYSFHDEIERGETSNSIVSYLHETSLSEEHTHQYYRALIDRMAELE</sequence>
<dbReference type="Proteomes" id="UP000008827">
    <property type="component" value="Chromosome 13"/>
</dbReference>
<feature type="domain" description="Terpene synthase N-terminal" evidence="5">
    <location>
        <begin position="68"/>
        <end position="134"/>
    </location>
</feature>
<dbReference type="InterPro" id="IPR001906">
    <property type="entry name" value="Terpene_synth_N"/>
</dbReference>
<keyword evidence="9" id="KW-1185">Reference proteome</keyword>
<keyword evidence="3" id="KW-0460">Magnesium</keyword>
<gene>
    <name evidence="7" type="ORF">GLYMA_13G304600</name>
</gene>
<evidence type="ECO:0000256" key="1">
    <source>
        <dbReference type="ARBA" id="ARBA00001946"/>
    </source>
</evidence>
<name>A0A368UHB0_SOYBN</name>
<keyword evidence="4" id="KW-0456">Lyase</keyword>
<dbReference type="SUPFAM" id="SSF48576">
    <property type="entry name" value="Terpenoid synthases"/>
    <property type="match status" value="1"/>
</dbReference>
<dbReference type="InterPro" id="IPR050148">
    <property type="entry name" value="Terpene_synthase-like"/>
</dbReference>
<dbReference type="GO" id="GO:0046246">
    <property type="term" value="P:terpene biosynthetic process"/>
    <property type="evidence" value="ECO:0000318"/>
    <property type="project" value="GO_Central"/>
</dbReference>
<dbReference type="PANTHER" id="PTHR31225:SF98">
    <property type="entry name" value="TERPENE SYNTHASE 9-RELATED"/>
    <property type="match status" value="1"/>
</dbReference>
<dbReference type="InterPro" id="IPR008949">
    <property type="entry name" value="Isoprenoid_synthase_dom_sf"/>
</dbReference>
<feature type="domain" description="Terpene synthase metal-binding" evidence="6">
    <location>
        <begin position="159"/>
        <end position="262"/>
    </location>
</feature>
<organism evidence="7">
    <name type="scientific">Glycine max</name>
    <name type="common">Soybean</name>
    <name type="synonym">Glycine hispida</name>
    <dbReference type="NCBI Taxonomy" id="3847"/>
    <lineage>
        <taxon>Eukaryota</taxon>
        <taxon>Viridiplantae</taxon>
        <taxon>Streptophyta</taxon>
        <taxon>Embryophyta</taxon>
        <taxon>Tracheophyta</taxon>
        <taxon>Spermatophyta</taxon>
        <taxon>Magnoliopsida</taxon>
        <taxon>eudicotyledons</taxon>
        <taxon>Gunneridae</taxon>
        <taxon>Pentapetalae</taxon>
        <taxon>rosids</taxon>
        <taxon>fabids</taxon>
        <taxon>Fabales</taxon>
        <taxon>Fabaceae</taxon>
        <taxon>Papilionoideae</taxon>
        <taxon>50 kb inversion clade</taxon>
        <taxon>NPAAA clade</taxon>
        <taxon>indigoferoid/millettioid clade</taxon>
        <taxon>Phaseoleae</taxon>
        <taxon>Glycine</taxon>
        <taxon>Glycine subgen. Soja</taxon>
    </lineage>
</organism>
<reference evidence="7" key="2">
    <citation type="submission" date="2018-07" db="EMBL/GenBank/DDBJ databases">
        <title>WGS assembly of Glycine max.</title>
        <authorList>
            <person name="Schmutz J."/>
            <person name="Cannon S."/>
            <person name="Schlueter J."/>
            <person name="Ma J."/>
            <person name="Mitros T."/>
            <person name="Nelson W."/>
            <person name="Hyten D."/>
            <person name="Song Q."/>
            <person name="Thelen J."/>
            <person name="Cheng J."/>
            <person name="Xu D."/>
            <person name="Hellsten U."/>
            <person name="May G."/>
            <person name="Yu Y."/>
            <person name="Sakurai T."/>
            <person name="Umezawa T."/>
            <person name="Bhattacharyya M."/>
            <person name="Sandhu D."/>
            <person name="Valliyodan B."/>
            <person name="Lindquist E."/>
            <person name="Peto M."/>
            <person name="Grant D."/>
            <person name="Shu S."/>
            <person name="Goodstein D."/>
            <person name="Barry K."/>
            <person name="Futrell-Griggs M."/>
            <person name="Abernathy B."/>
            <person name="Du J."/>
            <person name="Tian Z."/>
            <person name="Zhu L."/>
            <person name="Gill N."/>
            <person name="Joshi T."/>
            <person name="Libault M."/>
            <person name="Sethuraman A."/>
            <person name="Zhang X."/>
            <person name="Shinozaki K."/>
            <person name="Nguyen H."/>
            <person name="Wing R."/>
            <person name="Cregan P."/>
            <person name="Specht J."/>
            <person name="Grimwood J."/>
            <person name="Rokhsar D."/>
            <person name="Stacey G."/>
            <person name="Shoemaker R."/>
            <person name="Jackson S."/>
        </authorList>
    </citation>
    <scope>NUCLEOTIDE SEQUENCE</scope>
    <source>
        <tissue evidence="7">Callus</tissue>
    </source>
</reference>
<dbReference type="GO" id="GO:0016114">
    <property type="term" value="P:terpenoid biosynthetic process"/>
    <property type="evidence" value="ECO:0007669"/>
    <property type="project" value="InterPro"/>
</dbReference>
<dbReference type="EnsemblPlants" id="RCW19113">
    <property type="protein sequence ID" value="RCW19113"/>
    <property type="gene ID" value="GLYMA_13G304600"/>
</dbReference>
<keyword evidence="2" id="KW-0479">Metal-binding</keyword>
<dbReference type="SUPFAM" id="SSF48239">
    <property type="entry name" value="Terpenoid cyclases/Protein prenyltransferases"/>
    <property type="match status" value="1"/>
</dbReference>
<dbReference type="InterPro" id="IPR008930">
    <property type="entry name" value="Terpenoid_cyclase/PrenylTrfase"/>
</dbReference>
<reference evidence="8" key="3">
    <citation type="submission" date="2019-01" db="UniProtKB">
        <authorList>
            <consortium name="EnsemblPlants"/>
        </authorList>
    </citation>
    <scope>IDENTIFICATION</scope>
    <source>
        <strain evidence="8">Williams 82</strain>
    </source>
</reference>
<dbReference type="SMR" id="A0A368UHB0"/>
<dbReference type="InterPro" id="IPR005630">
    <property type="entry name" value="Terpene_synthase_metal-bd"/>
</dbReference>
<evidence type="ECO:0000313" key="8">
    <source>
        <dbReference type="EnsemblPlants" id="RCW19113"/>
    </source>
</evidence>
<dbReference type="Pfam" id="PF03936">
    <property type="entry name" value="Terpene_synth_C"/>
    <property type="match status" value="1"/>
</dbReference>
<dbReference type="InParanoid" id="A0A368UHB0"/>
<evidence type="ECO:0000313" key="7">
    <source>
        <dbReference type="EMBL" id="RCW19113.1"/>
    </source>
</evidence>
<evidence type="ECO:0000313" key="9">
    <source>
        <dbReference type="Proteomes" id="UP000008827"/>
    </source>
</evidence>
<evidence type="ECO:0000259" key="5">
    <source>
        <dbReference type="Pfam" id="PF01397"/>
    </source>
</evidence>
<dbReference type="AlphaFoldDB" id="A0A368UHB0"/>
<dbReference type="PANTHER" id="PTHR31225">
    <property type="entry name" value="OS04G0344100 PROTEIN-RELATED"/>
    <property type="match status" value="1"/>
</dbReference>
<dbReference type="Pfam" id="PF01397">
    <property type="entry name" value="Terpene_synth"/>
    <property type="match status" value="1"/>
</dbReference>
<dbReference type="Gramene" id="RCW19113">
    <property type="protein sequence ID" value="RCW19113"/>
    <property type="gene ID" value="GLYMA_13G304600"/>
</dbReference>
<dbReference type="Gene3D" id="1.10.600.10">
    <property type="entry name" value="Farnesyl Diphosphate Synthase"/>
    <property type="match status" value="1"/>
</dbReference>
<evidence type="ECO:0008006" key="10">
    <source>
        <dbReference type="Google" id="ProtNLM"/>
    </source>
</evidence>
<comment type="cofactor">
    <cofactor evidence="1">
        <name>Mg(2+)</name>
        <dbReference type="ChEBI" id="CHEBI:18420"/>
    </cofactor>
</comment>
<reference evidence="7 8" key="1">
    <citation type="journal article" date="2010" name="Nature">
        <title>Genome sequence of the palaeopolyploid soybean.</title>
        <authorList>
            <person name="Schmutz J."/>
            <person name="Cannon S.B."/>
            <person name="Schlueter J."/>
            <person name="Ma J."/>
            <person name="Mitros T."/>
            <person name="Nelson W."/>
            <person name="Hyten D.L."/>
            <person name="Song Q."/>
            <person name="Thelen J.J."/>
            <person name="Cheng J."/>
            <person name="Xu D."/>
            <person name="Hellsten U."/>
            <person name="May G.D."/>
            <person name="Yu Y."/>
            <person name="Sakurai T."/>
            <person name="Umezawa T."/>
            <person name="Bhattacharyya M.K."/>
            <person name="Sandhu D."/>
            <person name="Valliyodan B."/>
            <person name="Lindquist E."/>
            <person name="Peto M."/>
            <person name="Grant D."/>
            <person name="Shu S."/>
            <person name="Goodstein D."/>
            <person name="Barry K."/>
            <person name="Futrell-Griggs M."/>
            <person name="Abernathy B."/>
            <person name="Du J."/>
            <person name="Tian Z."/>
            <person name="Zhu L."/>
            <person name="Gill N."/>
            <person name="Joshi T."/>
            <person name="Libault M."/>
            <person name="Sethuraman A."/>
            <person name="Zhang X.-C."/>
            <person name="Shinozaki K."/>
            <person name="Nguyen H.T."/>
            <person name="Wing R.A."/>
            <person name="Cregan P."/>
            <person name="Specht J."/>
            <person name="Grimwood J."/>
            <person name="Rokhsar D."/>
            <person name="Stacey G."/>
            <person name="Shoemaker R.C."/>
            <person name="Jackson S.A."/>
        </authorList>
    </citation>
    <scope>NUCLEOTIDE SEQUENCE</scope>
    <source>
        <strain evidence="8">cv. Williams 82</strain>
        <tissue evidence="7">Callus</tissue>
    </source>
</reference>
<protein>
    <recommendedName>
        <fullName evidence="10">Terpene synthase metal-binding domain-containing protein</fullName>
    </recommendedName>
</protein>
<proteinExistence type="predicted"/>
<accession>A0A368UHB0</accession>
<evidence type="ECO:0000259" key="6">
    <source>
        <dbReference type="Pfam" id="PF03936"/>
    </source>
</evidence>
<dbReference type="GO" id="GO:0000287">
    <property type="term" value="F:magnesium ion binding"/>
    <property type="evidence" value="ECO:0007669"/>
    <property type="project" value="InterPro"/>
</dbReference>
<dbReference type="EMBL" id="CM000846">
    <property type="protein sequence ID" value="RCW19113.1"/>
    <property type="molecule type" value="Genomic_DNA"/>
</dbReference>